<keyword evidence="3" id="KW-1185">Reference proteome</keyword>
<dbReference type="PANTHER" id="PTHR43845">
    <property type="entry name" value="BLR5969 PROTEIN"/>
    <property type="match status" value="1"/>
</dbReference>
<dbReference type="Pfam" id="PF00501">
    <property type="entry name" value="AMP-binding"/>
    <property type="match status" value="1"/>
</dbReference>
<dbReference type="SUPFAM" id="SSF56801">
    <property type="entry name" value="Acetyl-CoA synthetase-like"/>
    <property type="match status" value="1"/>
</dbReference>
<dbReference type="Proteomes" id="UP000033072">
    <property type="component" value="Chromosome"/>
</dbReference>
<dbReference type="InterPro" id="IPR017720">
    <property type="entry name" value="Coenzyme_F390_Synthase"/>
</dbReference>
<proteinExistence type="predicted"/>
<dbReference type="EMBL" id="CP009515">
    <property type="protein sequence ID" value="AKB73754.1"/>
    <property type="molecule type" value="Genomic_DNA"/>
</dbReference>
<feature type="domain" description="AMP-dependent synthetase/ligase" evidence="1">
    <location>
        <begin position="56"/>
        <end position="290"/>
    </location>
</feature>
<dbReference type="PANTHER" id="PTHR43845:SF1">
    <property type="entry name" value="BLR5969 PROTEIN"/>
    <property type="match status" value="1"/>
</dbReference>
<protein>
    <submittedName>
        <fullName evidence="2">Coenzyme F390 synthetase</fullName>
    </submittedName>
</protein>
<dbReference type="KEGG" id="mls:MSLAZ_0493"/>
<dbReference type="AlphaFoldDB" id="A0A0E3RZP2"/>
<sequence>MDISKPYFNPEIETMERGELDALIEERVRYTVKYAAENSLFYRKWFEKHGVKPGDIKTHEDLQELPVISGKTIRENQPPEIKDFMFKSVGWKDVFTIHETSGTSGTPKSFFLTWADWERYAEKYARIFRSQGFGPGDRVVICASYGMNVGANTMTLAARQLGMSIIPEGKCTFPLRVIETYRPTGIVGSVFKLLNLARRMKAEGLVPEESGINKLVVGGESFADESRNYLSEIWGCPVYNTYGSTEGTMCGECSEITGLHVPEDFVHLDVYDPHLKNFVPDGDCGRIVLSTLLPVGAKAGNLLLNYDTDDTTVVLTRKTCSCGRTHMKIMTPQREAETFWIEGTPFNRVDVERGVFQKGNMDYLTGEYEAFLYGGEDEGETTLRVSMECENPDTCDRDLIKENFIRSFLKYKYPLSRAYEDSTFKILFNFTGPRGLELYKIKGRPKRLVDRR</sequence>
<name>A0A0E3RZP2_9EURY</name>
<dbReference type="InterPro" id="IPR000873">
    <property type="entry name" value="AMP-dep_synth/lig_dom"/>
</dbReference>
<dbReference type="PATRIC" id="fig|1434111.4.peg.621"/>
<evidence type="ECO:0000313" key="2">
    <source>
        <dbReference type="EMBL" id="AKB73754.1"/>
    </source>
</evidence>
<dbReference type="GeneID" id="24805178"/>
<gene>
    <name evidence="2" type="ORF">MSLAZ_0493</name>
</gene>
<dbReference type="HOGENOM" id="CLU_606379_0_0_2"/>
<reference evidence="2 3" key="1">
    <citation type="submission" date="2014-07" db="EMBL/GenBank/DDBJ databases">
        <title>Methanogenic archaea and the global carbon cycle.</title>
        <authorList>
            <person name="Henriksen J.R."/>
            <person name="Luke J."/>
            <person name="Reinhart S."/>
            <person name="Benedict M.N."/>
            <person name="Youngblut N.D."/>
            <person name="Metcalf M.E."/>
            <person name="Whitaker R.J."/>
            <person name="Metcalf W.W."/>
        </authorList>
    </citation>
    <scope>NUCLEOTIDE SEQUENCE [LARGE SCALE GENOMIC DNA]</scope>
    <source>
        <strain evidence="2 3">Z-7289</strain>
    </source>
</reference>
<dbReference type="Gene3D" id="3.40.50.12780">
    <property type="entry name" value="N-terminal domain of ligase-like"/>
    <property type="match status" value="1"/>
</dbReference>
<dbReference type="OrthoDB" id="37928at2157"/>
<dbReference type="STRING" id="1434111.MSLAZ_0493"/>
<dbReference type="NCBIfam" id="TIGR03335">
    <property type="entry name" value="F390_ftsA"/>
    <property type="match status" value="1"/>
</dbReference>
<dbReference type="RefSeq" id="WP_048124572.1">
    <property type="nucleotide sequence ID" value="NZ_CP009515.1"/>
</dbReference>
<organism evidence="2 3">
    <name type="scientific">Methanosarcina lacustris Z-7289</name>
    <dbReference type="NCBI Taxonomy" id="1434111"/>
    <lineage>
        <taxon>Archaea</taxon>
        <taxon>Methanobacteriati</taxon>
        <taxon>Methanobacteriota</taxon>
        <taxon>Stenosarchaea group</taxon>
        <taxon>Methanomicrobia</taxon>
        <taxon>Methanosarcinales</taxon>
        <taxon>Methanosarcinaceae</taxon>
        <taxon>Methanosarcina</taxon>
    </lineage>
</organism>
<dbReference type="InterPro" id="IPR042099">
    <property type="entry name" value="ANL_N_sf"/>
</dbReference>
<evidence type="ECO:0000259" key="1">
    <source>
        <dbReference type="Pfam" id="PF00501"/>
    </source>
</evidence>
<evidence type="ECO:0000313" key="3">
    <source>
        <dbReference type="Proteomes" id="UP000033072"/>
    </source>
</evidence>
<accession>A0A0E3RZP2</accession>